<reference evidence="14 15" key="1">
    <citation type="submission" date="2012-04" db="EMBL/GenBank/DDBJ databases">
        <title>The Genome Sequence of Saprolegnia declina VS20.</title>
        <authorList>
            <consortium name="The Broad Institute Genome Sequencing Platform"/>
            <person name="Russ C."/>
            <person name="Nusbaum C."/>
            <person name="Tyler B."/>
            <person name="van West P."/>
            <person name="Dieguez-Uribeondo J."/>
            <person name="de Bruijn I."/>
            <person name="Tripathy S."/>
            <person name="Jiang R."/>
            <person name="Young S.K."/>
            <person name="Zeng Q."/>
            <person name="Gargeya S."/>
            <person name="Fitzgerald M."/>
            <person name="Haas B."/>
            <person name="Abouelleil A."/>
            <person name="Alvarado L."/>
            <person name="Arachchi H.M."/>
            <person name="Berlin A."/>
            <person name="Chapman S.B."/>
            <person name="Goldberg J."/>
            <person name="Griggs A."/>
            <person name="Gujja S."/>
            <person name="Hansen M."/>
            <person name="Howarth C."/>
            <person name="Imamovic A."/>
            <person name="Larimer J."/>
            <person name="McCowen C."/>
            <person name="Montmayeur A."/>
            <person name="Murphy C."/>
            <person name="Neiman D."/>
            <person name="Pearson M."/>
            <person name="Priest M."/>
            <person name="Roberts A."/>
            <person name="Saif S."/>
            <person name="Shea T."/>
            <person name="Sisk P."/>
            <person name="Sykes S."/>
            <person name="Wortman J."/>
            <person name="Nusbaum C."/>
            <person name="Birren B."/>
        </authorList>
    </citation>
    <scope>NUCLEOTIDE SEQUENCE [LARGE SCALE GENOMIC DNA]</scope>
    <source>
        <strain evidence="14 15">VS20</strain>
    </source>
</reference>
<dbReference type="GeneID" id="19945442"/>
<keyword evidence="8 12" id="KW-1133">Transmembrane helix</keyword>
<evidence type="ECO:0000256" key="3">
    <source>
        <dbReference type="ARBA" id="ARBA00022538"/>
    </source>
</evidence>
<dbReference type="GO" id="GO:0042391">
    <property type="term" value="P:regulation of membrane potential"/>
    <property type="evidence" value="ECO:0007669"/>
    <property type="project" value="TreeGrafter"/>
</dbReference>
<keyword evidence="4 12" id="KW-0812">Transmembrane</keyword>
<name>T0QUI7_SAPDV</name>
<dbReference type="Gene3D" id="1.10.287.70">
    <property type="match status" value="1"/>
</dbReference>
<feature type="transmembrane region" description="Helical" evidence="12">
    <location>
        <begin position="140"/>
        <end position="160"/>
    </location>
</feature>
<dbReference type="OrthoDB" id="432483at2759"/>
<dbReference type="RefSeq" id="XP_008608618.1">
    <property type="nucleotide sequence ID" value="XM_008610396.1"/>
</dbReference>
<evidence type="ECO:0000313" key="14">
    <source>
        <dbReference type="EMBL" id="EQC37685.1"/>
    </source>
</evidence>
<evidence type="ECO:0000256" key="5">
    <source>
        <dbReference type="ARBA" id="ARBA00022826"/>
    </source>
</evidence>
<dbReference type="InterPro" id="IPR014710">
    <property type="entry name" value="RmlC-like_jellyroll"/>
</dbReference>
<keyword evidence="7" id="KW-0630">Potassium</keyword>
<dbReference type="OMA" id="TTIHGNE"/>
<dbReference type="Pfam" id="PF00520">
    <property type="entry name" value="Ion_trans"/>
    <property type="match status" value="1"/>
</dbReference>
<proteinExistence type="predicted"/>
<feature type="transmembrane region" description="Helical" evidence="12">
    <location>
        <begin position="233"/>
        <end position="257"/>
    </location>
</feature>
<evidence type="ECO:0000256" key="2">
    <source>
        <dbReference type="ARBA" id="ARBA00022448"/>
    </source>
</evidence>
<feature type="transmembrane region" description="Helical" evidence="12">
    <location>
        <begin position="311"/>
        <end position="329"/>
    </location>
</feature>
<dbReference type="PRINTS" id="PR01463">
    <property type="entry name" value="EAGCHANLFMLY"/>
</dbReference>
<dbReference type="PANTHER" id="PTHR10217">
    <property type="entry name" value="VOLTAGE AND LIGAND GATED POTASSIUM CHANNEL"/>
    <property type="match status" value="1"/>
</dbReference>
<dbReference type="InterPro" id="IPR050818">
    <property type="entry name" value="KCNH_animal-type"/>
</dbReference>
<dbReference type="Gene3D" id="1.10.287.630">
    <property type="entry name" value="Helix hairpin bin"/>
    <property type="match status" value="1"/>
</dbReference>
<evidence type="ECO:0000256" key="10">
    <source>
        <dbReference type="ARBA" id="ARBA00023136"/>
    </source>
</evidence>
<evidence type="ECO:0000256" key="11">
    <source>
        <dbReference type="ARBA" id="ARBA00023303"/>
    </source>
</evidence>
<dbReference type="EMBL" id="JH767143">
    <property type="protein sequence ID" value="EQC37685.1"/>
    <property type="molecule type" value="Genomic_DNA"/>
</dbReference>
<keyword evidence="9" id="KW-0406">Ion transport</keyword>
<dbReference type="AlphaFoldDB" id="T0QUI7"/>
<dbReference type="InterPro" id="IPR018490">
    <property type="entry name" value="cNMP-bd_dom_sf"/>
</dbReference>
<keyword evidence="2" id="KW-0813">Transport</keyword>
<dbReference type="GO" id="GO:0005249">
    <property type="term" value="F:voltage-gated potassium channel activity"/>
    <property type="evidence" value="ECO:0007669"/>
    <property type="project" value="InterPro"/>
</dbReference>
<accession>T0QUI7</accession>
<dbReference type="Pfam" id="PF00027">
    <property type="entry name" value="cNMP_binding"/>
    <property type="match status" value="1"/>
</dbReference>
<dbReference type="GO" id="GO:0005886">
    <property type="term" value="C:plasma membrane"/>
    <property type="evidence" value="ECO:0007669"/>
    <property type="project" value="TreeGrafter"/>
</dbReference>
<keyword evidence="5" id="KW-0631">Potassium channel</keyword>
<feature type="transmembrane region" description="Helical" evidence="12">
    <location>
        <begin position="277"/>
        <end position="299"/>
    </location>
</feature>
<keyword evidence="10 12" id="KW-0472">Membrane</keyword>
<evidence type="ECO:0000256" key="9">
    <source>
        <dbReference type="ARBA" id="ARBA00023065"/>
    </source>
</evidence>
<dbReference type="InterPro" id="IPR018488">
    <property type="entry name" value="cNMP-bd_CS"/>
</dbReference>
<protein>
    <recommendedName>
        <fullName evidence="13">Cyclic nucleotide-binding domain-containing protein</fullName>
    </recommendedName>
</protein>
<evidence type="ECO:0000259" key="13">
    <source>
        <dbReference type="PROSITE" id="PS50042"/>
    </source>
</evidence>
<sequence length="591" mass="67634">MSVRQRDLAEKRTDVVDIATLPMIPSDSDMLPPLEKQPSTRALVTPRHIVREAMGDKRELSVVADDDKDAPAHWSVILPDSRFRRFWDPLQLVLLVYACVFSPYMTCFRLVPLEGYVAYYNLTAADLRANERFIHTLDGIVNALYGLDLLLSFRFAFVDVKSGYVVKRPERIAAHYVHGWFVFDLLVTIPWDHVVGVSTPKDAIILELIRIFRLARLTKILRLIKTPMSRNMVVTLELLSTICLVAHYTACGFYMAARLNATYMENSWLATLNLLNASPFDLYIVSLYWAFTLMTTVGFGDIYPRTRQERVFTIGAMVISAGTYAYVIASMSSIVASMNVTESRYYERLNEVNAYMKARDLPASLQLRTRKYYRYFLQRKTVYNEASILEDLPTNLKSEVTEHYIKVTIRDVAFFHDLPHGFTTEIAMHLKPTFFPPNSLVLSMGDTAGEMFIVSKGILHVTLLHHETQQEFGIAYLYDGDHFGEMALLLEEQAKKRSANIRSKTYCELHGLEYTSLQVGLSRYPTVLDKLMDMAVSRQILLNNLQKTKVANMVFAMQKKVSDRKFQRMAAETQSRLVGKVFSRISRASKC</sequence>
<dbReference type="PROSITE" id="PS50042">
    <property type="entry name" value="CNMP_BINDING_3"/>
    <property type="match status" value="1"/>
</dbReference>
<dbReference type="Gene3D" id="2.60.120.10">
    <property type="entry name" value="Jelly Rolls"/>
    <property type="match status" value="1"/>
</dbReference>
<dbReference type="CDD" id="cd00038">
    <property type="entry name" value="CAP_ED"/>
    <property type="match status" value="1"/>
</dbReference>
<feature type="transmembrane region" description="Helical" evidence="12">
    <location>
        <begin position="92"/>
        <end position="111"/>
    </location>
</feature>
<dbReference type="InterPro" id="IPR005821">
    <property type="entry name" value="Ion_trans_dom"/>
</dbReference>
<dbReference type="InParanoid" id="T0QUI7"/>
<evidence type="ECO:0000256" key="1">
    <source>
        <dbReference type="ARBA" id="ARBA00004141"/>
    </source>
</evidence>
<keyword evidence="6" id="KW-0851">Voltage-gated channel</keyword>
<feature type="domain" description="Cyclic nucleotide-binding" evidence="13">
    <location>
        <begin position="414"/>
        <end position="538"/>
    </location>
</feature>
<organism evidence="14 15">
    <name type="scientific">Saprolegnia diclina (strain VS20)</name>
    <dbReference type="NCBI Taxonomy" id="1156394"/>
    <lineage>
        <taxon>Eukaryota</taxon>
        <taxon>Sar</taxon>
        <taxon>Stramenopiles</taxon>
        <taxon>Oomycota</taxon>
        <taxon>Saprolegniomycetes</taxon>
        <taxon>Saprolegniales</taxon>
        <taxon>Saprolegniaceae</taxon>
        <taxon>Saprolegnia</taxon>
    </lineage>
</organism>
<dbReference type="InterPro" id="IPR003938">
    <property type="entry name" value="K_chnl_volt-dep_EAG/ELK/ERG"/>
</dbReference>
<dbReference type="SUPFAM" id="SSF51206">
    <property type="entry name" value="cAMP-binding domain-like"/>
    <property type="match status" value="1"/>
</dbReference>
<evidence type="ECO:0000256" key="12">
    <source>
        <dbReference type="SAM" id="Phobius"/>
    </source>
</evidence>
<dbReference type="SUPFAM" id="SSF81324">
    <property type="entry name" value="Voltage-gated potassium channels"/>
    <property type="match status" value="1"/>
</dbReference>
<keyword evidence="11" id="KW-0407">Ion channel</keyword>
<dbReference type="InterPro" id="IPR000595">
    <property type="entry name" value="cNMP-bd_dom"/>
</dbReference>
<dbReference type="GO" id="GO:0034702">
    <property type="term" value="C:monoatomic ion channel complex"/>
    <property type="evidence" value="ECO:0007669"/>
    <property type="project" value="UniProtKB-KW"/>
</dbReference>
<evidence type="ECO:0000313" key="15">
    <source>
        <dbReference type="Proteomes" id="UP000030762"/>
    </source>
</evidence>
<evidence type="ECO:0000256" key="7">
    <source>
        <dbReference type="ARBA" id="ARBA00022958"/>
    </source>
</evidence>
<keyword evidence="15" id="KW-1185">Reference proteome</keyword>
<evidence type="ECO:0000256" key="8">
    <source>
        <dbReference type="ARBA" id="ARBA00022989"/>
    </source>
</evidence>
<dbReference type="PROSITE" id="PS00889">
    <property type="entry name" value="CNMP_BINDING_2"/>
    <property type="match status" value="1"/>
</dbReference>
<keyword evidence="3" id="KW-0633">Potassium transport</keyword>
<dbReference type="eggNOG" id="KOG0498">
    <property type="taxonomic scope" value="Eukaryota"/>
</dbReference>
<evidence type="ECO:0000256" key="6">
    <source>
        <dbReference type="ARBA" id="ARBA00022882"/>
    </source>
</evidence>
<evidence type="ECO:0000256" key="4">
    <source>
        <dbReference type="ARBA" id="ARBA00022692"/>
    </source>
</evidence>
<dbReference type="Proteomes" id="UP000030762">
    <property type="component" value="Unassembled WGS sequence"/>
</dbReference>
<comment type="subcellular location">
    <subcellularLocation>
        <location evidence="1">Membrane</location>
        <topology evidence="1">Multi-pass membrane protein</topology>
    </subcellularLocation>
</comment>
<dbReference type="PANTHER" id="PTHR10217:SF435">
    <property type="entry name" value="POTASSIUM VOLTAGE-GATED CHANNEL PROTEIN EAG"/>
    <property type="match status" value="1"/>
</dbReference>
<dbReference type="SMART" id="SM00100">
    <property type="entry name" value="cNMP"/>
    <property type="match status" value="1"/>
</dbReference>
<gene>
    <name evidence="14" type="ORF">SDRG_04715</name>
</gene>
<dbReference type="VEuPathDB" id="FungiDB:SDRG_04715"/>